<evidence type="ECO:0000256" key="1">
    <source>
        <dbReference type="SAM" id="SignalP"/>
    </source>
</evidence>
<keyword evidence="3" id="KW-1185">Reference proteome</keyword>
<organism evidence="2 3">
    <name type="scientific">Clostridium niameyense</name>
    <dbReference type="NCBI Taxonomy" id="1622073"/>
    <lineage>
        <taxon>Bacteria</taxon>
        <taxon>Bacillati</taxon>
        <taxon>Bacillota</taxon>
        <taxon>Clostridia</taxon>
        <taxon>Eubacteriales</taxon>
        <taxon>Clostridiaceae</taxon>
        <taxon>Clostridium</taxon>
    </lineage>
</organism>
<dbReference type="Proteomes" id="UP000473885">
    <property type="component" value="Unassembled WGS sequence"/>
</dbReference>
<comment type="caution">
    <text evidence="2">The sequence shown here is derived from an EMBL/GenBank/DDBJ whole genome shotgun (WGS) entry which is preliminary data.</text>
</comment>
<dbReference type="RefSeq" id="WP_163249693.1">
    <property type="nucleotide sequence ID" value="NZ_SXDP01000013.1"/>
</dbReference>
<name>A0A6M0RCA0_9CLOT</name>
<gene>
    <name evidence="2" type="ORF">FDF74_11480</name>
</gene>
<evidence type="ECO:0000313" key="3">
    <source>
        <dbReference type="Proteomes" id="UP000473885"/>
    </source>
</evidence>
<keyword evidence="1" id="KW-0732">Signal</keyword>
<evidence type="ECO:0000313" key="2">
    <source>
        <dbReference type="EMBL" id="NEZ47802.1"/>
    </source>
</evidence>
<reference evidence="2 3" key="1">
    <citation type="submission" date="2019-04" db="EMBL/GenBank/DDBJ databases">
        <title>Genome sequencing of Clostridium botulinum Groups I-IV and Clostridium butyricum.</title>
        <authorList>
            <person name="Brunt J."/>
            <person name="Van Vliet A.H.M."/>
            <person name="Stringer S.C."/>
            <person name="Carter A.T."/>
            <person name="Peck M.W."/>
        </authorList>
    </citation>
    <scope>NUCLEOTIDE SEQUENCE [LARGE SCALE GENOMIC DNA]</scope>
    <source>
        <strain evidence="2 3">IFR 18/094</strain>
    </source>
</reference>
<accession>A0A6M0RCA0</accession>
<evidence type="ECO:0008006" key="4">
    <source>
        <dbReference type="Google" id="ProtNLM"/>
    </source>
</evidence>
<protein>
    <recommendedName>
        <fullName evidence="4">DUF3221 domain-containing protein</fullName>
    </recommendedName>
</protein>
<dbReference type="AlphaFoldDB" id="A0A6M0RCA0"/>
<sequence>MKKKLICLIALLLIFVPGCSTENINNDKVATEQCNQDVTEYWHKTIYVEVVEIKKYTVFKGGTHWPYTEIKIVSKEYNAEKVVTLEGNRNIEKGDKVKVTLHTTTVNKEPISRHLGTDIELD</sequence>
<feature type="chain" id="PRO_5026750418" description="DUF3221 domain-containing protein" evidence="1">
    <location>
        <begin position="23"/>
        <end position="122"/>
    </location>
</feature>
<dbReference type="EMBL" id="SXDP01000013">
    <property type="protein sequence ID" value="NEZ47802.1"/>
    <property type="molecule type" value="Genomic_DNA"/>
</dbReference>
<feature type="signal peptide" evidence="1">
    <location>
        <begin position="1"/>
        <end position="22"/>
    </location>
</feature>
<proteinExistence type="predicted"/>